<evidence type="ECO:0000259" key="1">
    <source>
        <dbReference type="Pfam" id="PF01548"/>
    </source>
</evidence>
<dbReference type="InterPro" id="IPR002525">
    <property type="entry name" value="Transp_IS110-like_N"/>
</dbReference>
<feature type="non-terminal residue" evidence="3">
    <location>
        <position position="346"/>
    </location>
</feature>
<evidence type="ECO:0000313" key="3">
    <source>
        <dbReference type="EMBL" id="MFC5008747.1"/>
    </source>
</evidence>
<sequence>MPSVLAERLADRVDAIVGVDTHTDTHTAAVLSPVGSVLAELTIPATADGIAVLLAWARDHTDGLGSGRRAWALDSARSHGVGLLRALRTAGETVFEAPKPTATARRRGGKSDSLDAVHAARAVLAAENTATPRADGDREALRILHACRRHYTDTRTATVNLFKSLILTADDELRDQFRGRNTDQQVRHATGLTADDDTDTLERLRRNQLTALATQIRDIDRLLAANLRQIRDLVTAMCPALLDQPGIGPITAAVALISWSHHGRVRSEAAFAALAGVSPVPASSGRTVRHRLNRGGDRTLNSAIHTIAKSRQRYHQPTKDYITRRTAEGRTPREIIRILKRYIARQ</sequence>
<keyword evidence="4" id="KW-1185">Reference proteome</keyword>
<feature type="domain" description="Transposase IS110-like N-terminal" evidence="1">
    <location>
        <begin position="17"/>
        <end position="165"/>
    </location>
</feature>
<dbReference type="RefSeq" id="WP_380129450.1">
    <property type="nucleotide sequence ID" value="NZ_JBHSIU010000144.1"/>
</dbReference>
<evidence type="ECO:0000313" key="4">
    <source>
        <dbReference type="Proteomes" id="UP001595912"/>
    </source>
</evidence>
<organism evidence="3 4">
    <name type="scientific">Dactylosporangium cerinum</name>
    <dbReference type="NCBI Taxonomy" id="1434730"/>
    <lineage>
        <taxon>Bacteria</taxon>
        <taxon>Bacillati</taxon>
        <taxon>Actinomycetota</taxon>
        <taxon>Actinomycetes</taxon>
        <taxon>Micromonosporales</taxon>
        <taxon>Micromonosporaceae</taxon>
        <taxon>Dactylosporangium</taxon>
    </lineage>
</organism>
<dbReference type="Pfam" id="PF01548">
    <property type="entry name" value="DEDD_Tnp_IS110"/>
    <property type="match status" value="1"/>
</dbReference>
<dbReference type="Proteomes" id="UP001595912">
    <property type="component" value="Unassembled WGS sequence"/>
</dbReference>
<dbReference type="NCBIfam" id="NF033542">
    <property type="entry name" value="transpos_IS110"/>
    <property type="match status" value="1"/>
</dbReference>
<dbReference type="PANTHER" id="PTHR33055:SF16">
    <property type="entry name" value="TRANSPOSASE FOR INSERTION SEQUENCE ELEMENT IS1547"/>
    <property type="match status" value="1"/>
</dbReference>
<dbReference type="InterPro" id="IPR003346">
    <property type="entry name" value="Transposase_20"/>
</dbReference>
<reference evidence="4" key="1">
    <citation type="journal article" date="2019" name="Int. J. Syst. Evol. Microbiol.">
        <title>The Global Catalogue of Microorganisms (GCM) 10K type strain sequencing project: providing services to taxonomists for standard genome sequencing and annotation.</title>
        <authorList>
            <consortium name="The Broad Institute Genomics Platform"/>
            <consortium name="The Broad Institute Genome Sequencing Center for Infectious Disease"/>
            <person name="Wu L."/>
            <person name="Ma J."/>
        </authorList>
    </citation>
    <scope>NUCLEOTIDE SEQUENCE [LARGE SCALE GENOMIC DNA]</scope>
    <source>
        <strain evidence="4">CGMCC 4.7152</strain>
    </source>
</reference>
<feature type="domain" description="Transposase IS116/IS110/IS902 C-terminal" evidence="2">
    <location>
        <begin position="240"/>
        <end position="321"/>
    </location>
</feature>
<evidence type="ECO:0000259" key="2">
    <source>
        <dbReference type="Pfam" id="PF02371"/>
    </source>
</evidence>
<protein>
    <submittedName>
        <fullName evidence="3">IS110 family transposase</fullName>
    </submittedName>
</protein>
<proteinExistence type="predicted"/>
<name>A0ABV9WMJ1_9ACTN</name>
<comment type="caution">
    <text evidence="3">The sequence shown here is derived from an EMBL/GenBank/DDBJ whole genome shotgun (WGS) entry which is preliminary data.</text>
</comment>
<accession>A0ABV9WMJ1</accession>
<dbReference type="PANTHER" id="PTHR33055">
    <property type="entry name" value="TRANSPOSASE FOR INSERTION SEQUENCE ELEMENT IS1111A"/>
    <property type="match status" value="1"/>
</dbReference>
<dbReference type="EMBL" id="JBHSIU010000144">
    <property type="protein sequence ID" value="MFC5008747.1"/>
    <property type="molecule type" value="Genomic_DNA"/>
</dbReference>
<dbReference type="Pfam" id="PF02371">
    <property type="entry name" value="Transposase_20"/>
    <property type="match status" value="1"/>
</dbReference>
<gene>
    <name evidence="3" type="ORF">ACFPIJ_64400</name>
</gene>
<dbReference type="InterPro" id="IPR047650">
    <property type="entry name" value="Transpos_IS110"/>
</dbReference>